<protein>
    <recommendedName>
        <fullName evidence="1">Retrotransposon Copia-like N-terminal domain-containing protein</fullName>
    </recommendedName>
</protein>
<organism evidence="2 3">
    <name type="scientific">Vitis vinifera</name>
    <name type="common">Grape</name>
    <dbReference type="NCBI Taxonomy" id="29760"/>
    <lineage>
        <taxon>Eukaryota</taxon>
        <taxon>Viridiplantae</taxon>
        <taxon>Streptophyta</taxon>
        <taxon>Embryophyta</taxon>
        <taxon>Tracheophyta</taxon>
        <taxon>Spermatophyta</taxon>
        <taxon>Magnoliopsida</taxon>
        <taxon>eudicotyledons</taxon>
        <taxon>Gunneridae</taxon>
        <taxon>Pentapetalae</taxon>
        <taxon>rosids</taxon>
        <taxon>Vitales</taxon>
        <taxon>Vitaceae</taxon>
        <taxon>Viteae</taxon>
        <taxon>Vitis</taxon>
    </lineage>
</organism>
<proteinExistence type="predicted"/>
<dbReference type="Proteomes" id="UP000288805">
    <property type="component" value="Unassembled WGS sequence"/>
</dbReference>
<name>A0A438KJQ8_VITVI</name>
<dbReference type="AlphaFoldDB" id="A0A438KJQ8"/>
<comment type="caution">
    <text evidence="2">The sequence shown here is derived from an EMBL/GenBank/DDBJ whole genome shotgun (WGS) entry which is preliminary data.</text>
</comment>
<feature type="domain" description="Retrotransposon Copia-like N-terminal" evidence="1">
    <location>
        <begin position="32"/>
        <end position="71"/>
    </location>
</feature>
<evidence type="ECO:0000313" key="3">
    <source>
        <dbReference type="Proteomes" id="UP000288805"/>
    </source>
</evidence>
<dbReference type="EMBL" id="QGNW01000005">
    <property type="protein sequence ID" value="RVX21431.1"/>
    <property type="molecule type" value="Genomic_DNA"/>
</dbReference>
<dbReference type="PANTHER" id="PTHR37610:SF47">
    <property type="entry name" value="RETROTRANSPOSON COPIA-LIKE N-TERMINAL DOMAIN-CONTAINING PROTEIN"/>
    <property type="match status" value="1"/>
</dbReference>
<reference evidence="2 3" key="1">
    <citation type="journal article" date="2018" name="PLoS Genet.">
        <title>Population sequencing reveals clonal diversity and ancestral inbreeding in the grapevine cultivar Chardonnay.</title>
        <authorList>
            <person name="Roach M.J."/>
            <person name="Johnson D.L."/>
            <person name="Bohlmann J."/>
            <person name="van Vuuren H.J."/>
            <person name="Jones S.J."/>
            <person name="Pretorius I.S."/>
            <person name="Schmidt S.A."/>
            <person name="Borneman A.R."/>
        </authorList>
    </citation>
    <scope>NUCLEOTIDE SEQUENCE [LARGE SCALE GENOMIC DNA]</scope>
    <source>
        <strain evidence="3">cv. Chardonnay</strain>
        <tissue evidence="2">Leaf</tissue>
    </source>
</reference>
<evidence type="ECO:0000259" key="1">
    <source>
        <dbReference type="Pfam" id="PF14244"/>
    </source>
</evidence>
<dbReference type="InterPro" id="IPR029472">
    <property type="entry name" value="Copia-like_N"/>
</dbReference>
<evidence type="ECO:0000313" key="2">
    <source>
        <dbReference type="EMBL" id="RVX21431.1"/>
    </source>
</evidence>
<gene>
    <name evidence="2" type="ORF">CK203_002097</name>
</gene>
<sequence length="95" mass="11044">MTTNSQQLVSEVNSRLETVTSNDHERFDGSFLPITGHELNGNNYLQWSQSVHMYIGGKDKDGYLTREIIQPKSDDPRFRTWKTENNMVKSWLINP</sequence>
<dbReference type="Pfam" id="PF14244">
    <property type="entry name" value="Retrotran_gag_3"/>
    <property type="match status" value="1"/>
</dbReference>
<dbReference type="PANTHER" id="PTHR37610">
    <property type="entry name" value="CCHC-TYPE DOMAIN-CONTAINING PROTEIN"/>
    <property type="match status" value="1"/>
</dbReference>
<accession>A0A438KJQ8</accession>